<keyword evidence="3" id="KW-1185">Reference proteome</keyword>
<feature type="signal peptide" evidence="1">
    <location>
        <begin position="1"/>
        <end position="15"/>
    </location>
</feature>
<evidence type="ECO:0000256" key="1">
    <source>
        <dbReference type="SAM" id="SignalP"/>
    </source>
</evidence>
<dbReference type="EMBL" id="KZ997493">
    <property type="protein sequence ID" value="RKO87343.1"/>
    <property type="molecule type" value="Genomic_DNA"/>
</dbReference>
<accession>A0A4P9W7G8</accession>
<name>A0A4P9W7G8_9FUNG</name>
<feature type="chain" id="PRO_5020214787" evidence="1">
    <location>
        <begin position="16"/>
        <end position="110"/>
    </location>
</feature>
<evidence type="ECO:0000313" key="3">
    <source>
        <dbReference type="Proteomes" id="UP000269721"/>
    </source>
</evidence>
<proteinExistence type="predicted"/>
<evidence type="ECO:0000313" key="2">
    <source>
        <dbReference type="EMBL" id="RKO87343.1"/>
    </source>
</evidence>
<reference evidence="3" key="1">
    <citation type="journal article" date="2018" name="Nat. Microbiol.">
        <title>Leveraging single-cell genomics to expand the fungal tree of life.</title>
        <authorList>
            <person name="Ahrendt S.R."/>
            <person name="Quandt C.A."/>
            <person name="Ciobanu D."/>
            <person name="Clum A."/>
            <person name="Salamov A."/>
            <person name="Andreopoulos B."/>
            <person name="Cheng J.F."/>
            <person name="Woyke T."/>
            <person name="Pelin A."/>
            <person name="Henrissat B."/>
            <person name="Reynolds N.K."/>
            <person name="Benny G.L."/>
            <person name="Smith M.E."/>
            <person name="James T.Y."/>
            <person name="Grigoriev I.V."/>
        </authorList>
    </citation>
    <scope>NUCLEOTIDE SEQUENCE [LARGE SCALE GENOMIC DNA]</scope>
</reference>
<keyword evidence="1" id="KW-0732">Signal</keyword>
<protein>
    <submittedName>
        <fullName evidence="2">Uncharacterized protein</fullName>
    </submittedName>
</protein>
<gene>
    <name evidence="2" type="ORF">BDK51DRAFT_34312</name>
</gene>
<sequence>MLSPILLSLIAVATAAPAPAAINPSDRQQQIDYMSGILNIKADPTWSTMSDANLANVFQKMLTTRSAAAHDTPTRNRKTIVTRRVTQSTDEVSQEVHDDLALHAYYMSAA</sequence>
<dbReference type="AlphaFoldDB" id="A0A4P9W7G8"/>
<dbReference type="Proteomes" id="UP000269721">
    <property type="component" value="Unassembled WGS sequence"/>
</dbReference>
<feature type="non-terminal residue" evidence="2">
    <location>
        <position position="110"/>
    </location>
</feature>
<organism evidence="2 3">
    <name type="scientific">Blyttiomyces helicus</name>
    <dbReference type="NCBI Taxonomy" id="388810"/>
    <lineage>
        <taxon>Eukaryota</taxon>
        <taxon>Fungi</taxon>
        <taxon>Fungi incertae sedis</taxon>
        <taxon>Chytridiomycota</taxon>
        <taxon>Chytridiomycota incertae sedis</taxon>
        <taxon>Chytridiomycetes</taxon>
        <taxon>Chytridiomycetes incertae sedis</taxon>
        <taxon>Blyttiomyces</taxon>
    </lineage>
</organism>